<keyword evidence="2" id="KW-1185">Reference proteome</keyword>
<evidence type="ECO:0000313" key="1">
    <source>
        <dbReference type="EMBL" id="MDW8803202.1"/>
    </source>
</evidence>
<gene>
    <name evidence="1" type="ORF">P8V03_18910</name>
</gene>
<comment type="caution">
    <text evidence="1">The sequence shown here is derived from an EMBL/GenBank/DDBJ whole genome shotgun (WGS) entry which is preliminary data.</text>
</comment>
<feature type="non-terminal residue" evidence="1">
    <location>
        <position position="1"/>
    </location>
</feature>
<accession>A0ABU4JYL1</accession>
<protein>
    <recommendedName>
        <fullName evidence="3">Restriction endonuclease</fullName>
    </recommendedName>
</protein>
<reference evidence="1 2" key="1">
    <citation type="submission" date="2023-04" db="EMBL/GenBank/DDBJ databases">
        <title>Clostridium tannerae sp. nov., isolated from the fecal material of an alpaca.</title>
        <authorList>
            <person name="Miller S."/>
            <person name="Hendry M."/>
            <person name="King J."/>
            <person name="Sankaranarayanan K."/>
            <person name="Lawson P.A."/>
        </authorList>
    </citation>
    <scope>NUCLEOTIDE SEQUENCE [LARGE SCALE GENOMIC DNA]</scope>
    <source>
        <strain evidence="1 2">A1-XYC3</strain>
    </source>
</reference>
<name>A0ABU4JYL1_9CLOT</name>
<dbReference type="RefSeq" id="WP_318799360.1">
    <property type="nucleotide sequence ID" value="NZ_JARUJP010000065.1"/>
</dbReference>
<proteinExistence type="predicted"/>
<evidence type="ECO:0000313" key="2">
    <source>
        <dbReference type="Proteomes" id="UP001281656"/>
    </source>
</evidence>
<dbReference type="EMBL" id="JARUJP010000065">
    <property type="protein sequence ID" value="MDW8803202.1"/>
    <property type="molecule type" value="Genomic_DNA"/>
</dbReference>
<dbReference type="Proteomes" id="UP001281656">
    <property type="component" value="Unassembled WGS sequence"/>
</dbReference>
<sequence length="102" mass="11336">ILYDKIRACGTNKGILISSSNFQSGAIEYASKHGIALIQLTDAGEQYVKRSQFNVIMNSHRIPYNNGCPYIGVMQSSTGIRINCSYLSRTNLSLKAYLENIK</sequence>
<organism evidence="1 2">
    <name type="scientific">Clostridium tanneri</name>
    <dbReference type="NCBI Taxonomy" id="3037988"/>
    <lineage>
        <taxon>Bacteria</taxon>
        <taxon>Bacillati</taxon>
        <taxon>Bacillota</taxon>
        <taxon>Clostridia</taxon>
        <taxon>Eubacteriales</taxon>
        <taxon>Clostridiaceae</taxon>
        <taxon>Clostridium</taxon>
    </lineage>
</organism>
<evidence type="ECO:0008006" key="3">
    <source>
        <dbReference type="Google" id="ProtNLM"/>
    </source>
</evidence>